<dbReference type="InterPro" id="IPR003716">
    <property type="entry name" value="DNA-dir_RNA_pol_omega"/>
</dbReference>
<dbReference type="EMBL" id="FRAD01000003">
    <property type="protein sequence ID" value="SHJ43827.1"/>
    <property type="molecule type" value="Genomic_DNA"/>
</dbReference>
<evidence type="ECO:0000256" key="10">
    <source>
        <dbReference type="HAMAP-Rule" id="MF_00366"/>
    </source>
</evidence>
<keyword evidence="4 10" id="KW-0240">DNA-directed RNA polymerase</keyword>
<evidence type="ECO:0000256" key="3">
    <source>
        <dbReference type="ARBA" id="ARBA00013725"/>
    </source>
</evidence>
<evidence type="ECO:0000256" key="5">
    <source>
        <dbReference type="ARBA" id="ARBA00022679"/>
    </source>
</evidence>
<proteinExistence type="inferred from homology"/>
<gene>
    <name evidence="10" type="primary">rpoZ</name>
    <name evidence="11" type="ORF">SAMN02745248_00115</name>
</gene>
<dbReference type="HAMAP" id="MF_00366">
    <property type="entry name" value="RNApol_bact_RpoZ"/>
    <property type="match status" value="1"/>
</dbReference>
<organism evidence="11 12">
    <name type="scientific">Hathewaya proteolytica DSM 3090</name>
    <dbReference type="NCBI Taxonomy" id="1121331"/>
    <lineage>
        <taxon>Bacteria</taxon>
        <taxon>Bacillati</taxon>
        <taxon>Bacillota</taxon>
        <taxon>Clostridia</taxon>
        <taxon>Eubacteriales</taxon>
        <taxon>Clostridiaceae</taxon>
        <taxon>Hathewaya</taxon>
    </lineage>
</organism>
<dbReference type="GO" id="GO:0000428">
    <property type="term" value="C:DNA-directed RNA polymerase complex"/>
    <property type="evidence" value="ECO:0007669"/>
    <property type="project" value="UniProtKB-KW"/>
</dbReference>
<accession>A0A1M6JAY1</accession>
<dbReference type="SUPFAM" id="SSF63562">
    <property type="entry name" value="RPB6/omega subunit-like"/>
    <property type="match status" value="1"/>
</dbReference>
<dbReference type="STRING" id="1121331.SAMN02745248_00115"/>
<dbReference type="Proteomes" id="UP000183952">
    <property type="component" value="Unassembled WGS sequence"/>
</dbReference>
<dbReference type="GO" id="GO:0003677">
    <property type="term" value="F:DNA binding"/>
    <property type="evidence" value="ECO:0007669"/>
    <property type="project" value="UniProtKB-UniRule"/>
</dbReference>
<reference evidence="11 12" key="1">
    <citation type="submission" date="2016-11" db="EMBL/GenBank/DDBJ databases">
        <authorList>
            <person name="Jaros S."/>
            <person name="Januszkiewicz K."/>
            <person name="Wedrychowicz H."/>
        </authorList>
    </citation>
    <scope>NUCLEOTIDE SEQUENCE [LARGE SCALE GENOMIC DNA]</scope>
    <source>
        <strain evidence="11 12">DSM 3090</strain>
    </source>
</reference>
<evidence type="ECO:0000256" key="8">
    <source>
        <dbReference type="ARBA" id="ARBA00029924"/>
    </source>
</evidence>
<evidence type="ECO:0000256" key="6">
    <source>
        <dbReference type="ARBA" id="ARBA00022695"/>
    </source>
</evidence>
<keyword evidence="7 10" id="KW-0804">Transcription</keyword>
<keyword evidence="6 10" id="KW-0548">Nucleotidyltransferase</keyword>
<evidence type="ECO:0000313" key="11">
    <source>
        <dbReference type="EMBL" id="SHJ43827.1"/>
    </source>
</evidence>
<dbReference type="GO" id="GO:0003899">
    <property type="term" value="F:DNA-directed RNA polymerase activity"/>
    <property type="evidence" value="ECO:0007669"/>
    <property type="project" value="UniProtKB-UniRule"/>
</dbReference>
<dbReference type="InterPro" id="IPR036161">
    <property type="entry name" value="RPB6/omega-like_sf"/>
</dbReference>
<comment type="catalytic activity">
    <reaction evidence="9 10">
        <text>RNA(n) + a ribonucleoside 5'-triphosphate = RNA(n+1) + diphosphate</text>
        <dbReference type="Rhea" id="RHEA:21248"/>
        <dbReference type="Rhea" id="RHEA-COMP:14527"/>
        <dbReference type="Rhea" id="RHEA-COMP:17342"/>
        <dbReference type="ChEBI" id="CHEBI:33019"/>
        <dbReference type="ChEBI" id="CHEBI:61557"/>
        <dbReference type="ChEBI" id="CHEBI:140395"/>
        <dbReference type="EC" id="2.7.7.6"/>
    </reaction>
</comment>
<protein>
    <recommendedName>
        <fullName evidence="3 10">DNA-directed RNA polymerase subunit omega</fullName>
        <shortName evidence="10">RNAP omega subunit</shortName>
        <ecNumber evidence="2 10">2.7.7.6</ecNumber>
    </recommendedName>
    <alternativeName>
        <fullName evidence="10">RNA polymerase omega subunit</fullName>
    </alternativeName>
    <alternativeName>
        <fullName evidence="8 10">Transcriptase subunit omega</fullName>
    </alternativeName>
</protein>
<comment type="subunit">
    <text evidence="10">The RNAP catalytic core consists of 2 alpha, 1 beta, 1 beta' and 1 omega subunit. When a sigma factor is associated with the core the holoenzyme is formed, which can initiate transcription.</text>
</comment>
<dbReference type="PANTHER" id="PTHR34476">
    <property type="entry name" value="DNA-DIRECTED RNA POLYMERASE SUBUNIT OMEGA"/>
    <property type="match status" value="1"/>
</dbReference>
<dbReference type="AlphaFoldDB" id="A0A1M6JAY1"/>
<sequence length="75" mass="8151">MNNRVNTMINPPIVELLEKVDNRYSLIIATAKRARQIIGGDAPLVDANSTKPLTVAINEISDDAFTVETVNSGIK</sequence>
<dbReference type="NCBIfam" id="TIGR00690">
    <property type="entry name" value="rpoZ"/>
    <property type="match status" value="1"/>
</dbReference>
<comment type="function">
    <text evidence="10">Promotes RNA polymerase assembly. Latches the N- and C-terminal regions of the beta' subunit thereby facilitating its interaction with the beta and alpha subunits.</text>
</comment>
<evidence type="ECO:0000256" key="4">
    <source>
        <dbReference type="ARBA" id="ARBA00022478"/>
    </source>
</evidence>
<dbReference type="InterPro" id="IPR006110">
    <property type="entry name" value="Pol_omega/Rpo6/RPB6"/>
</dbReference>
<dbReference type="EC" id="2.7.7.6" evidence="2 10"/>
<evidence type="ECO:0000256" key="7">
    <source>
        <dbReference type="ARBA" id="ARBA00023163"/>
    </source>
</evidence>
<evidence type="ECO:0000313" key="12">
    <source>
        <dbReference type="Proteomes" id="UP000183952"/>
    </source>
</evidence>
<dbReference type="OrthoDB" id="9815459at2"/>
<dbReference type="GO" id="GO:0006351">
    <property type="term" value="P:DNA-templated transcription"/>
    <property type="evidence" value="ECO:0007669"/>
    <property type="project" value="UniProtKB-UniRule"/>
</dbReference>
<dbReference type="SMART" id="SM01409">
    <property type="entry name" value="RNA_pol_Rpb6"/>
    <property type="match status" value="1"/>
</dbReference>
<comment type="similarity">
    <text evidence="1 10">Belongs to the RNA polymerase subunit omega family.</text>
</comment>
<keyword evidence="5 10" id="KW-0808">Transferase</keyword>
<dbReference type="Pfam" id="PF01192">
    <property type="entry name" value="RNA_pol_Rpb6"/>
    <property type="match status" value="1"/>
</dbReference>
<dbReference type="RefSeq" id="WP_072901151.1">
    <property type="nucleotide sequence ID" value="NZ_FRAD01000003.1"/>
</dbReference>
<evidence type="ECO:0000256" key="9">
    <source>
        <dbReference type="ARBA" id="ARBA00048552"/>
    </source>
</evidence>
<dbReference type="PANTHER" id="PTHR34476:SF1">
    <property type="entry name" value="DNA-DIRECTED RNA POLYMERASE SUBUNIT OMEGA"/>
    <property type="match status" value="1"/>
</dbReference>
<evidence type="ECO:0000256" key="2">
    <source>
        <dbReference type="ARBA" id="ARBA00012418"/>
    </source>
</evidence>
<keyword evidence="12" id="KW-1185">Reference proteome</keyword>
<name>A0A1M6JAY1_9CLOT</name>
<evidence type="ECO:0000256" key="1">
    <source>
        <dbReference type="ARBA" id="ARBA00006711"/>
    </source>
</evidence>
<dbReference type="Gene3D" id="3.90.940.10">
    <property type="match status" value="1"/>
</dbReference>